<evidence type="ECO:0000313" key="2">
    <source>
        <dbReference type="EMBL" id="AUI69400.1"/>
    </source>
</evidence>
<dbReference type="GO" id="GO:0042602">
    <property type="term" value="F:riboflavin reductase (NADPH) activity"/>
    <property type="evidence" value="ECO:0007669"/>
    <property type="project" value="TreeGrafter"/>
</dbReference>
<feature type="domain" description="NAD(P)-binding" evidence="1">
    <location>
        <begin position="7"/>
        <end position="197"/>
    </location>
</feature>
<dbReference type="Gene3D" id="3.40.50.720">
    <property type="entry name" value="NAD(P)-binding Rossmann-like Domain"/>
    <property type="match status" value="1"/>
</dbReference>
<gene>
    <name evidence="2" type="ORF">BLE401_12335</name>
</gene>
<keyword evidence="3" id="KW-1185">Reference proteome</keyword>
<dbReference type="OrthoDB" id="7352421at2"/>
<dbReference type="InterPro" id="IPR036291">
    <property type="entry name" value="NAD(P)-bd_dom_sf"/>
</dbReference>
<dbReference type="InterPro" id="IPR051606">
    <property type="entry name" value="Polyketide_Oxido-like"/>
</dbReference>
<evidence type="ECO:0000313" key="3">
    <source>
        <dbReference type="Proteomes" id="UP000234271"/>
    </source>
</evidence>
<dbReference type="Pfam" id="PF13460">
    <property type="entry name" value="NAD_binding_10"/>
    <property type="match status" value="1"/>
</dbReference>
<dbReference type="EMBL" id="CP018889">
    <property type="protein sequence ID" value="AUI69400.1"/>
    <property type="molecule type" value="Genomic_DNA"/>
</dbReference>
<reference evidence="3" key="1">
    <citation type="submission" date="2016-12" db="EMBL/GenBank/DDBJ databases">
        <title>Complete Genome Sequence of Beggiatoa leptomitiformis D-401.</title>
        <authorList>
            <person name="Fomenkov A."/>
            <person name="Vincze T."/>
            <person name="Grabovich M."/>
            <person name="Anton B.P."/>
            <person name="Dubinina G."/>
            <person name="Orlova M."/>
            <person name="Belousova E."/>
            <person name="Roberts R.J."/>
        </authorList>
    </citation>
    <scope>NUCLEOTIDE SEQUENCE [LARGE SCALE GENOMIC DNA]</scope>
    <source>
        <strain evidence="3">D-401</strain>
    </source>
</reference>
<dbReference type="Proteomes" id="UP000234271">
    <property type="component" value="Chromosome"/>
</dbReference>
<dbReference type="CDD" id="cd05244">
    <property type="entry name" value="BVR-B_like_SDR_a"/>
    <property type="match status" value="1"/>
</dbReference>
<organism evidence="2 3">
    <name type="scientific">Beggiatoa leptomitoformis</name>
    <dbReference type="NCBI Taxonomy" id="288004"/>
    <lineage>
        <taxon>Bacteria</taxon>
        <taxon>Pseudomonadati</taxon>
        <taxon>Pseudomonadota</taxon>
        <taxon>Gammaproteobacteria</taxon>
        <taxon>Thiotrichales</taxon>
        <taxon>Thiotrichaceae</taxon>
        <taxon>Beggiatoa</taxon>
    </lineage>
</organism>
<dbReference type="KEGG" id="blep:AL038_11930"/>
<sequence>MNIVIFGASGGTGRCLVAQAVTAGHHVTVLQHHAKIHKSNSNIRILEGDVLNYFDVENAVRGQDAVLCTLGTKNIKGTSVLSRGTHNICAAMKRFALSRLICESSLGVGDSLPQTGFFFRNLILPLFIRHAYADKVLQEQEIKDSGLKKWVIIRPARLTNGKQTGQYHIGFSEDKNFSGKAIARADVAAFMLQQLKEDTYIQKVIGLSA</sequence>
<dbReference type="PANTHER" id="PTHR43355">
    <property type="entry name" value="FLAVIN REDUCTASE (NADPH)"/>
    <property type="match status" value="1"/>
</dbReference>
<proteinExistence type="predicted"/>
<dbReference type="SUPFAM" id="SSF51735">
    <property type="entry name" value="NAD(P)-binding Rossmann-fold domains"/>
    <property type="match status" value="1"/>
</dbReference>
<protein>
    <submittedName>
        <fullName evidence="2">NAD(P)H-binding protein</fullName>
    </submittedName>
</protein>
<accession>A0A2N9YFY0</accession>
<dbReference type="STRING" id="288004.AL038_11930"/>
<dbReference type="GO" id="GO:0004074">
    <property type="term" value="F:biliverdin reductase [NAD(P)H] activity"/>
    <property type="evidence" value="ECO:0007669"/>
    <property type="project" value="TreeGrafter"/>
</dbReference>
<dbReference type="RefSeq" id="WP_062153127.1">
    <property type="nucleotide sequence ID" value="NZ_CP012373.2"/>
</dbReference>
<dbReference type="PANTHER" id="PTHR43355:SF2">
    <property type="entry name" value="FLAVIN REDUCTASE (NADPH)"/>
    <property type="match status" value="1"/>
</dbReference>
<evidence type="ECO:0000259" key="1">
    <source>
        <dbReference type="Pfam" id="PF13460"/>
    </source>
</evidence>
<dbReference type="AlphaFoldDB" id="A0A2N9YFY0"/>
<dbReference type="InterPro" id="IPR016040">
    <property type="entry name" value="NAD(P)-bd_dom"/>
</dbReference>
<name>A0A2N9YFY0_9GAMM</name>